<dbReference type="eggNOG" id="COG4123">
    <property type="taxonomic scope" value="Bacteria"/>
</dbReference>
<organism evidence="4 5">
    <name type="scientific">Syntrophobacter fumaroxidans (strain DSM 10017 / MPOB)</name>
    <dbReference type="NCBI Taxonomy" id="335543"/>
    <lineage>
        <taxon>Bacteria</taxon>
        <taxon>Pseudomonadati</taxon>
        <taxon>Thermodesulfobacteriota</taxon>
        <taxon>Syntrophobacteria</taxon>
        <taxon>Syntrophobacterales</taxon>
        <taxon>Syntrophobacteraceae</taxon>
        <taxon>Syntrophobacter</taxon>
    </lineage>
</organism>
<protein>
    <submittedName>
        <fullName evidence="4">Methyltransferase small</fullName>
    </submittedName>
</protein>
<dbReference type="PANTHER" id="PTHR47739">
    <property type="entry name" value="TRNA1(VAL) (ADENINE(37)-N6)-METHYLTRANSFERASE"/>
    <property type="match status" value="1"/>
</dbReference>
<dbReference type="PANTHER" id="PTHR47739:SF1">
    <property type="entry name" value="TRNA1(VAL) (ADENINE(37)-N6)-METHYLTRANSFERASE"/>
    <property type="match status" value="1"/>
</dbReference>
<dbReference type="STRING" id="335543.Sfum_0111"/>
<dbReference type="InterPro" id="IPR050210">
    <property type="entry name" value="tRNA_Adenine-N(6)_MTase"/>
</dbReference>
<proteinExistence type="predicted"/>
<dbReference type="GO" id="GO:0032259">
    <property type="term" value="P:methylation"/>
    <property type="evidence" value="ECO:0007669"/>
    <property type="project" value="UniProtKB-KW"/>
</dbReference>
<keyword evidence="2" id="KW-0949">S-adenosyl-L-methionine</keyword>
<keyword evidence="5" id="KW-1185">Reference proteome</keyword>
<dbReference type="CDD" id="cd02440">
    <property type="entry name" value="AdoMet_MTases"/>
    <property type="match status" value="1"/>
</dbReference>
<dbReference type="InterPro" id="IPR007848">
    <property type="entry name" value="Small_mtfrase_dom"/>
</dbReference>
<dbReference type="AlphaFoldDB" id="A0LEG2"/>
<dbReference type="Gene3D" id="3.40.50.150">
    <property type="entry name" value="Vaccinia Virus protein VP39"/>
    <property type="match status" value="1"/>
</dbReference>
<evidence type="ECO:0000256" key="1">
    <source>
        <dbReference type="ARBA" id="ARBA00022603"/>
    </source>
</evidence>
<dbReference type="InParanoid" id="A0LEG2"/>
<evidence type="ECO:0000313" key="4">
    <source>
        <dbReference type="EMBL" id="ABK15814.1"/>
    </source>
</evidence>
<dbReference type="GO" id="GO:0003676">
    <property type="term" value="F:nucleic acid binding"/>
    <property type="evidence" value="ECO:0007669"/>
    <property type="project" value="InterPro"/>
</dbReference>
<sequence>MLLAGLVGVRPRERVVDLGTGCAVIPLIVAYRGQGRSVVGVELQPELVRLARKNVEVNGFVDSIRILEADFKEITSSFPPGTFDLVLSNPPYRRLASGRMNAVRQKAVARHELAGSAEDVFRAASHLLVQGGRLALIYPASRVGLLFVLARRYGFNAKRFTVIHSNASEPARLVYFECRKGGGEELLVTAPFFIYREDGGPTDAMRALYEA</sequence>
<dbReference type="Proteomes" id="UP000001784">
    <property type="component" value="Chromosome"/>
</dbReference>
<gene>
    <name evidence="4" type="ordered locus">Sfum_0111</name>
</gene>
<evidence type="ECO:0000313" key="5">
    <source>
        <dbReference type="Proteomes" id="UP000001784"/>
    </source>
</evidence>
<dbReference type="PROSITE" id="PS00092">
    <property type="entry name" value="N6_MTASE"/>
    <property type="match status" value="1"/>
</dbReference>
<keyword evidence="1 4" id="KW-0489">Methyltransferase</keyword>
<reference evidence="4 5" key="1">
    <citation type="submission" date="2006-10" db="EMBL/GenBank/DDBJ databases">
        <title>Complete sequence of Syntrophobacter fumaroxidans MPOB.</title>
        <authorList>
            <consortium name="US DOE Joint Genome Institute"/>
            <person name="Copeland A."/>
            <person name="Lucas S."/>
            <person name="Lapidus A."/>
            <person name="Barry K."/>
            <person name="Detter J.C."/>
            <person name="Glavina del Rio T."/>
            <person name="Hammon N."/>
            <person name="Israni S."/>
            <person name="Pitluck S."/>
            <person name="Goltsman E.G."/>
            <person name="Martinez M."/>
            <person name="Schmutz J."/>
            <person name="Larimer F."/>
            <person name="Land M."/>
            <person name="Hauser L."/>
            <person name="Kyrpides N."/>
            <person name="Kim E."/>
            <person name="Boone D.R."/>
            <person name="Brockman F."/>
            <person name="Culley D."/>
            <person name="Ferry J."/>
            <person name="Gunsalus R."/>
            <person name="McInerney M.J."/>
            <person name="Morrison M."/>
            <person name="Plugge C."/>
            <person name="Rohlin L."/>
            <person name="Scholten J."/>
            <person name="Sieber J."/>
            <person name="Stams A.J.M."/>
            <person name="Worm P."/>
            <person name="Henstra A.M."/>
            <person name="Richardson P."/>
        </authorList>
    </citation>
    <scope>NUCLEOTIDE SEQUENCE [LARGE SCALE GENOMIC DNA]</scope>
    <source>
        <strain evidence="5">DSM 10017 / MPOB</strain>
    </source>
</reference>
<dbReference type="GO" id="GO:0008170">
    <property type="term" value="F:N-methyltransferase activity"/>
    <property type="evidence" value="ECO:0007669"/>
    <property type="project" value="UniProtKB-ARBA"/>
</dbReference>
<dbReference type="KEGG" id="sfu:Sfum_0111"/>
<keyword evidence="4" id="KW-0808">Transferase</keyword>
<dbReference type="FunCoup" id="A0LEG2">
    <property type="interactions" value="25"/>
</dbReference>
<dbReference type="SUPFAM" id="SSF53335">
    <property type="entry name" value="S-adenosyl-L-methionine-dependent methyltransferases"/>
    <property type="match status" value="1"/>
</dbReference>
<dbReference type="HOGENOM" id="CLU_061983_3_1_7"/>
<dbReference type="InterPro" id="IPR002052">
    <property type="entry name" value="DNA_methylase_N6_adenine_CS"/>
</dbReference>
<evidence type="ECO:0000256" key="2">
    <source>
        <dbReference type="ARBA" id="ARBA00022691"/>
    </source>
</evidence>
<dbReference type="GO" id="GO:0008757">
    <property type="term" value="F:S-adenosylmethionine-dependent methyltransferase activity"/>
    <property type="evidence" value="ECO:0007669"/>
    <property type="project" value="UniProtKB-ARBA"/>
</dbReference>
<name>A0LEG2_SYNFM</name>
<dbReference type="InterPro" id="IPR029063">
    <property type="entry name" value="SAM-dependent_MTases_sf"/>
</dbReference>
<accession>A0LEG2</accession>
<dbReference type="Pfam" id="PF05175">
    <property type="entry name" value="MTS"/>
    <property type="match status" value="1"/>
</dbReference>
<dbReference type="EMBL" id="CP000478">
    <property type="protein sequence ID" value="ABK15814.1"/>
    <property type="molecule type" value="Genomic_DNA"/>
</dbReference>
<evidence type="ECO:0000259" key="3">
    <source>
        <dbReference type="Pfam" id="PF05175"/>
    </source>
</evidence>
<feature type="domain" description="Methyltransferase small" evidence="3">
    <location>
        <begin position="10"/>
        <end position="136"/>
    </location>
</feature>